<comment type="catalytic activity">
    <reaction evidence="11">
        <text>alpha-D-galactose + ATP = alpha-D-galactose 1-phosphate + ADP + H(+)</text>
        <dbReference type="Rhea" id="RHEA:13553"/>
        <dbReference type="ChEBI" id="CHEBI:15378"/>
        <dbReference type="ChEBI" id="CHEBI:28061"/>
        <dbReference type="ChEBI" id="CHEBI:30616"/>
        <dbReference type="ChEBI" id="CHEBI:58336"/>
        <dbReference type="ChEBI" id="CHEBI:456216"/>
        <dbReference type="EC" id="2.7.1.6"/>
    </reaction>
</comment>
<dbReference type="InterPro" id="IPR019539">
    <property type="entry name" value="GalKase_N"/>
</dbReference>
<accession>A0A0B3VED4</accession>
<dbReference type="Pfam" id="PF10509">
    <property type="entry name" value="GalKase_gal_bdg"/>
    <property type="match status" value="1"/>
</dbReference>
<protein>
    <recommendedName>
        <fullName evidence="11 12">Galactokinase</fullName>
        <ecNumber evidence="11 12">2.7.1.6</ecNumber>
    </recommendedName>
    <alternativeName>
        <fullName evidence="11">Galactose kinase</fullName>
    </alternativeName>
</protein>
<reference evidence="16" key="1">
    <citation type="submission" date="2019-08" db="EMBL/GenBank/DDBJ databases">
        <authorList>
            <person name="Busch A."/>
        </authorList>
    </citation>
    <scope>NUCLEOTIDE SEQUENCE</scope>
    <source>
        <strain evidence="17">15T0085</strain>
        <strain evidence="16">17T1429</strain>
    </source>
</reference>
<dbReference type="NCBIfam" id="TIGR00131">
    <property type="entry name" value="gal_kin"/>
    <property type="match status" value="1"/>
</dbReference>
<dbReference type="HOGENOM" id="CLU_017814_2_1_6"/>
<comment type="subcellular location">
    <subcellularLocation>
        <location evidence="11">Cytoplasm</location>
    </subcellularLocation>
</comment>
<dbReference type="InterPro" id="IPR020568">
    <property type="entry name" value="Ribosomal_Su5_D2-typ_SF"/>
</dbReference>
<dbReference type="SUPFAM" id="SSF54211">
    <property type="entry name" value="Ribosomal protein S5 domain 2-like"/>
    <property type="match status" value="1"/>
</dbReference>
<keyword evidence="9 11" id="KW-0299">Galactose metabolism</keyword>
<keyword evidence="2 11" id="KW-0963">Cytoplasm</keyword>
<dbReference type="InterPro" id="IPR000705">
    <property type="entry name" value="Galactokinase"/>
</dbReference>
<dbReference type="UniPathway" id="UPA00214"/>
<sequence length="382" mass="43447">MMDCIKHNLINRFVELYGRKPQLFFSPGRVNLIGEHTDYNNGFVMPFAINKGTFIAIAKRDDNIVNVYSENLDDSSSFDITKIKQEISNTWQNYIKGVINIINQDFSSDIKGVDIYIFSDLPFGAGLSSSASLNTALAYAYNDIYQLNISKIDVAKIAQKVEHEYIGTKCGLMDQMACLFSQQNAATMIDCNDNHYDNIPFELDNLSVLICDTNIKHNLADSAYNKRRQVCENIARFHSIKSLRKLDSQKLEDTKLNFSEEDHKLALHVFTENQRVIEATKAMVAKDWQKLGKLMYQSHNSLKNDYKVSCDELDYLVELSQNFAGIYGARMTGGGFGGSTIHLLPTKLLKEYASYLEKNYFEKFNIKPSFYISKACQGTCKL</sequence>
<comment type="caution">
    <text evidence="16">The sequence shown here is derived from an EMBL/GenBank/DDBJ whole genome shotgun (WGS) entry which is preliminary data.</text>
</comment>
<feature type="binding site" evidence="11">
    <location>
        <position position="162"/>
    </location>
    <ligand>
        <name>Mg(2+)</name>
        <dbReference type="ChEBI" id="CHEBI:18420"/>
    </ligand>
</feature>
<dbReference type="GO" id="GO:0005829">
    <property type="term" value="C:cytosol"/>
    <property type="evidence" value="ECO:0007669"/>
    <property type="project" value="TreeGrafter"/>
</dbReference>
<dbReference type="FunFam" id="3.30.230.10:FF:000017">
    <property type="entry name" value="Galactokinase"/>
    <property type="match status" value="1"/>
</dbReference>
<feature type="domain" description="GHMP kinase C-terminal" evidence="14">
    <location>
        <begin position="281"/>
        <end position="346"/>
    </location>
</feature>
<dbReference type="KEGG" id="ftv:CH67_1788"/>
<evidence type="ECO:0000256" key="4">
    <source>
        <dbReference type="ARBA" id="ARBA00022723"/>
    </source>
</evidence>
<dbReference type="GO" id="GO:0006012">
    <property type="term" value="P:galactose metabolic process"/>
    <property type="evidence" value="ECO:0007669"/>
    <property type="project" value="UniProtKB-UniRule"/>
</dbReference>
<comment type="similarity">
    <text evidence="1 11">Belongs to the GHMP kinase family. GalK subfamily.</text>
</comment>
<dbReference type="PRINTS" id="PR00473">
    <property type="entry name" value="GALCTOKINASE"/>
</dbReference>
<dbReference type="OMA" id="VMPCAIN"/>
<feature type="domain" description="GHMP kinase N-terminal" evidence="13">
    <location>
        <begin position="93"/>
        <end position="181"/>
    </location>
</feature>
<feature type="active site" description="Proton acceptor" evidence="11">
    <location>
        <position position="174"/>
    </location>
</feature>
<dbReference type="Gene3D" id="3.30.230.10">
    <property type="match status" value="1"/>
</dbReference>
<keyword evidence="6 11" id="KW-0418">Kinase</keyword>
<evidence type="ECO:0000259" key="13">
    <source>
        <dbReference type="Pfam" id="PF00288"/>
    </source>
</evidence>
<dbReference type="GO" id="GO:0000287">
    <property type="term" value="F:magnesium ion binding"/>
    <property type="evidence" value="ECO:0007669"/>
    <property type="project" value="UniProtKB-UniRule"/>
</dbReference>
<dbReference type="InterPro" id="IPR006204">
    <property type="entry name" value="GHMP_kinase_N_dom"/>
</dbReference>
<evidence type="ECO:0000256" key="3">
    <source>
        <dbReference type="ARBA" id="ARBA00022679"/>
    </source>
</evidence>
<dbReference type="InterPro" id="IPR006203">
    <property type="entry name" value="GHMP_knse_ATP-bd_CS"/>
</dbReference>
<dbReference type="PROSITE" id="PS00106">
    <property type="entry name" value="GALACTOKINASE"/>
    <property type="match status" value="1"/>
</dbReference>
<dbReference type="EMBL" id="JAAGJP010000051">
    <property type="protein sequence ID" value="NDS68817.1"/>
    <property type="molecule type" value="Genomic_DNA"/>
</dbReference>
<comment type="pathway">
    <text evidence="11">Carbohydrate metabolism; galactose metabolism.</text>
</comment>
<keyword evidence="5 11" id="KW-0547">Nucleotide-binding</keyword>
<dbReference type="PIRSF" id="PIRSF000530">
    <property type="entry name" value="Galactokinase"/>
    <property type="match status" value="1"/>
</dbReference>
<dbReference type="EC" id="2.7.1.6" evidence="11 12"/>
<evidence type="ECO:0000256" key="2">
    <source>
        <dbReference type="ARBA" id="ARBA00022490"/>
    </source>
</evidence>
<comment type="function">
    <text evidence="11">Catalyzes the transfer of the gamma-phosphate of ATP to D-galactose to form alpha-D-galactose-1-phosphate (Gal-1-P).</text>
</comment>
<evidence type="ECO:0000256" key="1">
    <source>
        <dbReference type="ARBA" id="ARBA00006566"/>
    </source>
</evidence>
<feature type="site" description="Transition state stabilizer" evidence="11">
    <location>
        <position position="29"/>
    </location>
</feature>
<dbReference type="EMBL" id="JAAGKH010000049">
    <property type="protein sequence ID" value="NDR89286.1"/>
    <property type="molecule type" value="Genomic_DNA"/>
</dbReference>
<dbReference type="InterPro" id="IPR036554">
    <property type="entry name" value="GHMP_kinase_C_sf"/>
</dbReference>
<feature type="binding site" evidence="11">
    <location>
        <begin position="124"/>
        <end position="130"/>
    </location>
    <ligand>
        <name>ATP</name>
        <dbReference type="ChEBI" id="CHEBI:30616"/>
    </ligand>
</feature>
<dbReference type="InterPro" id="IPR022963">
    <property type="entry name" value="Galactokinase_bac"/>
</dbReference>
<dbReference type="Pfam" id="PF08544">
    <property type="entry name" value="GHMP_kinases_C"/>
    <property type="match status" value="1"/>
</dbReference>
<dbReference type="Pfam" id="PF00288">
    <property type="entry name" value="GHMP_kinases_N"/>
    <property type="match status" value="1"/>
</dbReference>
<dbReference type="PRINTS" id="PR00959">
    <property type="entry name" value="MEVGALKINASE"/>
</dbReference>
<evidence type="ECO:0000256" key="5">
    <source>
        <dbReference type="ARBA" id="ARBA00022741"/>
    </source>
</evidence>
<gene>
    <name evidence="11" type="primary">galK</name>
    <name evidence="17" type="ORF">FWI86_07330</name>
    <name evidence="16" type="ORF">FWJ04_06590</name>
</gene>
<proteinExistence type="inferred from homology"/>
<evidence type="ECO:0000256" key="9">
    <source>
        <dbReference type="ARBA" id="ARBA00023144"/>
    </source>
</evidence>
<dbReference type="InterPro" id="IPR014721">
    <property type="entry name" value="Ribsml_uS5_D2-typ_fold_subgr"/>
</dbReference>
<evidence type="ECO:0000256" key="6">
    <source>
        <dbReference type="ARBA" id="ARBA00022777"/>
    </source>
</evidence>
<dbReference type="FunFam" id="3.30.70.890:FF:000001">
    <property type="entry name" value="Galactokinase"/>
    <property type="match status" value="1"/>
</dbReference>
<organism evidence="16">
    <name type="scientific">Francisella tularensis subsp. holarctica</name>
    <dbReference type="NCBI Taxonomy" id="119857"/>
    <lineage>
        <taxon>Bacteria</taxon>
        <taxon>Pseudomonadati</taxon>
        <taxon>Pseudomonadota</taxon>
        <taxon>Gammaproteobacteria</taxon>
        <taxon>Thiotrichales</taxon>
        <taxon>Francisellaceae</taxon>
        <taxon>Francisella</taxon>
    </lineage>
</organism>
<keyword evidence="7 11" id="KW-0067">ATP-binding</keyword>
<dbReference type="InterPro" id="IPR006206">
    <property type="entry name" value="Mevalonate/galactokinase"/>
</dbReference>
<evidence type="ECO:0000259" key="15">
    <source>
        <dbReference type="Pfam" id="PF10509"/>
    </source>
</evidence>
<reference evidence="16" key="2">
    <citation type="submission" date="2020-02" db="EMBL/GenBank/DDBJ databases">
        <title>Using affinity propagation clustering for identifying bacterial clades and subclades with whole-genome sequences of Francisella tularensis.</title>
        <authorList>
            <person name="Homeier-Bachmann T."/>
            <person name="Abdel-Glil M.Y."/>
            <person name="Hackbart A."/>
            <person name="Hotzel H."/>
            <person name="Tomaso H."/>
        </authorList>
    </citation>
    <scope>NUCLEOTIDE SEQUENCE</scope>
    <source>
        <strain evidence="17">15T0085</strain>
        <strain evidence="16">17T1429</strain>
    </source>
</reference>
<feature type="binding site" evidence="11">
    <location>
        <position position="130"/>
    </location>
    <ligand>
        <name>Mg(2+)</name>
        <dbReference type="ChEBI" id="CHEBI:18420"/>
    </ligand>
</feature>
<keyword evidence="10 11" id="KW-0119">Carbohydrate metabolism</keyword>
<dbReference type="PROSITE" id="PS00627">
    <property type="entry name" value="GHMP_KINASES_ATP"/>
    <property type="match status" value="1"/>
</dbReference>
<dbReference type="GO" id="GO:0004335">
    <property type="term" value="F:galactokinase activity"/>
    <property type="evidence" value="ECO:0007669"/>
    <property type="project" value="UniProtKB-UniRule"/>
</dbReference>
<evidence type="ECO:0000256" key="12">
    <source>
        <dbReference type="NCBIfam" id="TIGR00131"/>
    </source>
</evidence>
<evidence type="ECO:0000256" key="7">
    <source>
        <dbReference type="ARBA" id="ARBA00022840"/>
    </source>
</evidence>
<keyword evidence="4 11" id="KW-0479">Metal-binding</keyword>
<evidence type="ECO:0000256" key="8">
    <source>
        <dbReference type="ARBA" id="ARBA00022842"/>
    </source>
</evidence>
<keyword evidence="8 11" id="KW-0460">Magnesium</keyword>
<feature type="binding site" evidence="11">
    <location>
        <position position="69"/>
    </location>
    <ligand>
        <name>ATP</name>
        <dbReference type="ChEBI" id="CHEBI:30616"/>
    </ligand>
</feature>
<dbReference type="AlphaFoldDB" id="A0A0B3VED4"/>
<evidence type="ECO:0000256" key="10">
    <source>
        <dbReference type="ARBA" id="ARBA00023277"/>
    </source>
</evidence>
<feature type="binding site" evidence="11">
    <location>
        <position position="224"/>
    </location>
    <ligand>
        <name>substrate</name>
    </ligand>
</feature>
<evidence type="ECO:0000256" key="11">
    <source>
        <dbReference type="HAMAP-Rule" id="MF_00246"/>
    </source>
</evidence>
<dbReference type="HAMAP" id="MF_00246">
    <property type="entry name" value="Galactokinase"/>
    <property type="match status" value="1"/>
</dbReference>
<dbReference type="RefSeq" id="WP_003016653.1">
    <property type="nucleotide sequence ID" value="NZ_CP009693.1"/>
</dbReference>
<feature type="binding site" evidence="11">
    <location>
        <begin position="35"/>
        <end position="38"/>
    </location>
    <ligand>
        <name>substrate</name>
    </ligand>
</feature>
<dbReference type="NCBIfam" id="NF003705">
    <property type="entry name" value="PRK05322.1"/>
    <property type="match status" value="1"/>
</dbReference>
<dbReference type="InterPro" id="IPR013750">
    <property type="entry name" value="GHMP_kinase_C_dom"/>
</dbReference>
<evidence type="ECO:0000313" key="16">
    <source>
        <dbReference type="EMBL" id="NDR89286.1"/>
    </source>
</evidence>
<dbReference type="GO" id="GO:0005524">
    <property type="term" value="F:ATP binding"/>
    <property type="evidence" value="ECO:0007669"/>
    <property type="project" value="UniProtKB-UniRule"/>
</dbReference>
<keyword evidence="3 11" id="KW-0808">Transferase</keyword>
<evidence type="ECO:0000313" key="17">
    <source>
        <dbReference type="EMBL" id="NDS68817.1"/>
    </source>
</evidence>
<dbReference type="KEGG" id="ftz:CH68_1518"/>
<dbReference type="Gene3D" id="3.30.70.890">
    <property type="entry name" value="GHMP kinase, C-terminal domain"/>
    <property type="match status" value="1"/>
</dbReference>
<name>A0A0B3VED4_FRATU</name>
<dbReference type="InterPro" id="IPR019741">
    <property type="entry name" value="Galactokinase_CS"/>
</dbReference>
<feature type="domain" description="Galactokinase N-terminal" evidence="15">
    <location>
        <begin position="12"/>
        <end position="59"/>
    </location>
</feature>
<dbReference type="PANTHER" id="PTHR10457">
    <property type="entry name" value="MEVALONATE KINASE/GALACTOKINASE"/>
    <property type="match status" value="1"/>
</dbReference>
<dbReference type="PANTHER" id="PTHR10457:SF7">
    <property type="entry name" value="GALACTOKINASE-RELATED"/>
    <property type="match status" value="1"/>
</dbReference>
<dbReference type="eggNOG" id="COG0153">
    <property type="taxonomic scope" value="Bacteria"/>
</dbReference>
<dbReference type="KEGG" id="ftc:DA46_1360"/>
<dbReference type="SUPFAM" id="SSF55060">
    <property type="entry name" value="GHMP Kinase, C-terminal domain"/>
    <property type="match status" value="1"/>
</dbReference>
<evidence type="ECO:0000259" key="14">
    <source>
        <dbReference type="Pfam" id="PF08544"/>
    </source>
</evidence>